<dbReference type="OrthoDB" id="3069607at2759"/>
<sequence length="470" mass="50864">MRLTLNPSATTIHSSLEPSVPPERNSRSKTPIPRPSSSRSLSYLAGSRTQSVASHSNYTAGFWSWNPEKAEMVFSRKVRNRDDDQEASSGKSPAKVGITTESPSSVGSSTLASSIEPNLSSIHCNLPTACEVDSHYPEPSLPTSSPPPLRFNSEFTGWLLPGGVDTSIIDEDFPELPDLSDSTFANTSTDSDFVPPTPHRNIGLGLNLEVQRKTKILCHDGILSETFLEETVATLKTLELNGGGLDCFVPQEVDTSANVFIDTPKPISNGLKNPSASRTSPLPSIPRTATASTKKFNMHRTIQCSEASHLQHSPDSPALIKSQASTPKLKTRAGFNRRSGSVPRFTSTSPPKLSTQLHRSMSLQRRGGRDVTISTISSALKKNSSSPTSEDASRSAVGSTRVSGEFSNCKRSSVGRSLTSVEGQRDEKGPDSSKDRHRSPSERRGRVTGARDSSIASARLPLERRRISWR</sequence>
<feature type="compositionally biased region" description="Polar residues" evidence="1">
    <location>
        <begin position="270"/>
        <end position="314"/>
    </location>
</feature>
<dbReference type="HOGENOM" id="CLU_581478_0_0_1"/>
<feature type="region of interest" description="Disordered" evidence="1">
    <location>
        <begin position="79"/>
        <end position="112"/>
    </location>
</feature>
<feature type="compositionally biased region" description="Basic and acidic residues" evidence="1">
    <location>
        <begin position="461"/>
        <end position="470"/>
    </location>
</feature>
<protein>
    <submittedName>
        <fullName evidence="2">Uncharacterized protein</fullName>
    </submittedName>
</protein>
<reference evidence="2 3" key="1">
    <citation type="submission" date="2014-04" db="EMBL/GenBank/DDBJ databases">
        <title>Evolutionary Origins and Diversification of the Mycorrhizal Mutualists.</title>
        <authorList>
            <consortium name="DOE Joint Genome Institute"/>
            <consortium name="Mycorrhizal Genomics Consortium"/>
            <person name="Kohler A."/>
            <person name="Kuo A."/>
            <person name="Nagy L.G."/>
            <person name="Floudas D."/>
            <person name="Copeland A."/>
            <person name="Barry K.W."/>
            <person name="Cichocki N."/>
            <person name="Veneault-Fourrey C."/>
            <person name="LaButti K."/>
            <person name="Lindquist E.A."/>
            <person name="Lipzen A."/>
            <person name="Lundell T."/>
            <person name="Morin E."/>
            <person name="Murat C."/>
            <person name="Riley R."/>
            <person name="Ohm R."/>
            <person name="Sun H."/>
            <person name="Tunlid A."/>
            <person name="Henrissat B."/>
            <person name="Grigoriev I.V."/>
            <person name="Hibbett D.S."/>
            <person name="Martin F."/>
        </authorList>
    </citation>
    <scope>NUCLEOTIDE SEQUENCE [LARGE SCALE GENOMIC DNA]</scope>
    <source>
        <strain evidence="2 3">FD-317 M1</strain>
    </source>
</reference>
<dbReference type="Proteomes" id="UP000053593">
    <property type="component" value="Unassembled WGS sequence"/>
</dbReference>
<feature type="compositionally biased region" description="Polar residues" evidence="1">
    <location>
        <begin position="344"/>
        <end position="363"/>
    </location>
</feature>
<name>A0A0D0CHQ5_9AGAR</name>
<evidence type="ECO:0000313" key="2">
    <source>
        <dbReference type="EMBL" id="KIK54438.1"/>
    </source>
</evidence>
<feature type="compositionally biased region" description="Polar residues" evidence="1">
    <location>
        <begin position="99"/>
        <end position="112"/>
    </location>
</feature>
<gene>
    <name evidence="2" type="ORF">GYMLUDRAFT_100111</name>
</gene>
<feature type="compositionally biased region" description="Basic and acidic residues" evidence="1">
    <location>
        <begin position="423"/>
        <end position="445"/>
    </location>
</feature>
<feature type="compositionally biased region" description="Polar residues" evidence="1">
    <location>
        <begin position="372"/>
        <end position="422"/>
    </location>
</feature>
<dbReference type="EMBL" id="KN834816">
    <property type="protein sequence ID" value="KIK54438.1"/>
    <property type="molecule type" value="Genomic_DNA"/>
</dbReference>
<accession>A0A0D0CHQ5</accession>
<keyword evidence="3" id="KW-1185">Reference proteome</keyword>
<evidence type="ECO:0000313" key="3">
    <source>
        <dbReference type="Proteomes" id="UP000053593"/>
    </source>
</evidence>
<proteinExistence type="predicted"/>
<evidence type="ECO:0000256" key="1">
    <source>
        <dbReference type="SAM" id="MobiDB-lite"/>
    </source>
</evidence>
<feature type="compositionally biased region" description="Low complexity" evidence="1">
    <location>
        <begin position="28"/>
        <end position="42"/>
    </location>
</feature>
<feature type="region of interest" description="Disordered" evidence="1">
    <location>
        <begin position="1"/>
        <end position="44"/>
    </location>
</feature>
<feature type="compositionally biased region" description="Polar residues" evidence="1">
    <location>
        <begin position="1"/>
        <end position="17"/>
    </location>
</feature>
<feature type="region of interest" description="Disordered" evidence="1">
    <location>
        <begin position="267"/>
        <end position="470"/>
    </location>
</feature>
<organism evidence="2 3">
    <name type="scientific">Collybiopsis luxurians FD-317 M1</name>
    <dbReference type="NCBI Taxonomy" id="944289"/>
    <lineage>
        <taxon>Eukaryota</taxon>
        <taxon>Fungi</taxon>
        <taxon>Dikarya</taxon>
        <taxon>Basidiomycota</taxon>
        <taxon>Agaricomycotina</taxon>
        <taxon>Agaricomycetes</taxon>
        <taxon>Agaricomycetidae</taxon>
        <taxon>Agaricales</taxon>
        <taxon>Marasmiineae</taxon>
        <taxon>Omphalotaceae</taxon>
        <taxon>Collybiopsis</taxon>
        <taxon>Collybiopsis luxurians</taxon>
    </lineage>
</organism>
<dbReference type="AlphaFoldDB" id="A0A0D0CHQ5"/>